<dbReference type="GO" id="GO:0006352">
    <property type="term" value="P:DNA-templated transcription initiation"/>
    <property type="evidence" value="ECO:0007669"/>
    <property type="project" value="InterPro"/>
</dbReference>
<dbReference type="InterPro" id="IPR000943">
    <property type="entry name" value="RNA_pol_sigma70"/>
</dbReference>
<dbReference type="GO" id="GO:0005524">
    <property type="term" value="F:ATP binding"/>
    <property type="evidence" value="ECO:0007669"/>
    <property type="project" value="InterPro"/>
</dbReference>
<dbReference type="SMART" id="SM00490">
    <property type="entry name" value="HELICc"/>
    <property type="match status" value="1"/>
</dbReference>
<dbReference type="GO" id="GO:0016787">
    <property type="term" value="F:hydrolase activity"/>
    <property type="evidence" value="ECO:0007669"/>
    <property type="project" value="InterPro"/>
</dbReference>
<dbReference type="Pfam" id="PF00140">
    <property type="entry name" value="Sigma70_r1_2"/>
    <property type="match status" value="1"/>
</dbReference>
<evidence type="ECO:0000313" key="9">
    <source>
        <dbReference type="Proteomes" id="UP000234498"/>
    </source>
</evidence>
<dbReference type="OrthoDB" id="9776021at2"/>
<dbReference type="InterPro" id="IPR013325">
    <property type="entry name" value="RNA_pol_sigma_r2"/>
</dbReference>
<evidence type="ECO:0000259" key="6">
    <source>
        <dbReference type="PROSITE" id="PS51192"/>
    </source>
</evidence>
<dbReference type="InterPro" id="IPR036388">
    <property type="entry name" value="WH-like_DNA-bd_sf"/>
</dbReference>
<evidence type="ECO:0000256" key="1">
    <source>
        <dbReference type="ARBA" id="ARBA00023015"/>
    </source>
</evidence>
<dbReference type="InterPro" id="IPR014001">
    <property type="entry name" value="Helicase_ATP-bd"/>
</dbReference>
<dbReference type="NCBIfam" id="TIGR02937">
    <property type="entry name" value="sigma70-ECF"/>
    <property type="match status" value="1"/>
</dbReference>
<dbReference type="Proteomes" id="UP000234498">
    <property type="component" value="Unassembled WGS sequence"/>
</dbReference>
<evidence type="ECO:0000256" key="4">
    <source>
        <dbReference type="ARBA" id="ARBA00023163"/>
    </source>
</evidence>
<dbReference type="SUPFAM" id="SSF52540">
    <property type="entry name" value="P-loop containing nucleoside triphosphate hydrolases"/>
    <property type="match status" value="1"/>
</dbReference>
<organism evidence="8 9">
    <name type="scientific">Brevibacterium linens</name>
    <dbReference type="NCBI Taxonomy" id="1703"/>
    <lineage>
        <taxon>Bacteria</taxon>
        <taxon>Bacillati</taxon>
        <taxon>Actinomycetota</taxon>
        <taxon>Actinomycetes</taxon>
        <taxon>Micrococcales</taxon>
        <taxon>Brevibacteriaceae</taxon>
        <taxon>Brevibacterium</taxon>
    </lineage>
</organism>
<dbReference type="PRINTS" id="PR00046">
    <property type="entry name" value="SIGMA70FCT"/>
</dbReference>
<dbReference type="InterPro" id="IPR007630">
    <property type="entry name" value="RNA_pol_sigma70_r4"/>
</dbReference>
<dbReference type="Pfam" id="PF04545">
    <property type="entry name" value="Sigma70_r4"/>
    <property type="match status" value="1"/>
</dbReference>
<dbReference type="Gene3D" id="1.10.10.10">
    <property type="entry name" value="Winged helix-like DNA-binding domain superfamily/Winged helix DNA-binding domain"/>
    <property type="match status" value="1"/>
</dbReference>
<keyword evidence="2" id="KW-0731">Sigma factor</keyword>
<dbReference type="GO" id="GO:0016987">
    <property type="term" value="F:sigma factor activity"/>
    <property type="evidence" value="ECO:0007669"/>
    <property type="project" value="UniProtKB-KW"/>
</dbReference>
<reference evidence="9" key="1">
    <citation type="submission" date="2017-03" db="EMBL/GenBank/DDBJ databases">
        <authorList>
            <person name="Monnet C."/>
        </authorList>
    </citation>
    <scope>NUCLEOTIDE SEQUENCE [LARGE SCALE GENOMIC DNA]</scope>
    <source>
        <strain evidence="9">Mu101</strain>
    </source>
</reference>
<sequence length="928" mass="103105">MTFRSVKAVPVRTLVSPARNLDAPSSTVPAESVAAPAASAVDGAARTPRTEDHFIKLVSSRPSSEVNPHLWTWQAEALDAWHQSNCRGVVEAVTGAGKTMVGITAAFEAFRQGIKVLVLVPTAELQSQWQRRLMETLPQAVVGTLGNGRRDSLGDCDILVAIINSATRGDLLKEHSEGLLIADECHRYAAQSFSKALQSDFRYRLGLTATYQRPDKANTTVLDPYFGGVVFQMWYDRALQDGVIAEFDIAFVGVTLTNAERADYQSTSAAISKLGMSLKVKLNLQDASFEQFMVAVQSFAKRKDDPSPVVFMARKYLEAVVKRQQTLTNAKNKMKVLNGVASVIAESRGTLVFSQTVDSSTKASKLLQRAGIETKAVSSNSKAHERRGAMQLFANGLAKVLCAPRILDEGIDVPDSDLAVVLSGSKQPRQTIQRLGRIIRRKDDGRHGRFVVLYAINTIEDGSRNRDQQFGSVLPSARQIGDFVESQIRELRKFLRAPAPEQQELPGSSISRSDESAGGDSAPDFTVSAGSLEPDVGEPSSVKVPEAPNLTPQPIVLLKEVDDEGELPEVLRKVPDPEDLVGLYLKQIAQFPLLSAEEEVEVAQRIEAGMYAGHLLRPERYSSRRERHDLEWVRADGRAAFNQMVTSNLRLVVSIAKKYSRSKAELLDRIQEGNFGLVRAVQKFDYAKGNKFSTYATWWIRQGIDRGNADFSNTIRIPVHLVEKFPEYWQCEKDDKSRAACDHDHSAVERALRIQPSSLDAYLDLQWDGHYAESRTSLDDRVSDPDVFTVDPEDRVVDLEFLETINSAVETLPAREAEIIRSRFGWNGQPVQTLDAIGQRFDLTRERIRQLEKLSLKKLGEELASHLYFEEIRIPVPTKPKVVLRRVGSTAPMVEADGPSSENERPLHQASRNSPRPTDRNYLMLFGS</sequence>
<dbReference type="PROSITE" id="PS51194">
    <property type="entry name" value="HELICASE_CTER"/>
    <property type="match status" value="1"/>
</dbReference>
<keyword evidence="3" id="KW-0238">DNA-binding</keyword>
<dbReference type="InterPro" id="IPR006935">
    <property type="entry name" value="Helicase/UvrB_N"/>
</dbReference>
<dbReference type="AlphaFoldDB" id="A0A2H1JS46"/>
<dbReference type="SMART" id="SM00487">
    <property type="entry name" value="DEXDc"/>
    <property type="match status" value="1"/>
</dbReference>
<evidence type="ECO:0000256" key="3">
    <source>
        <dbReference type="ARBA" id="ARBA00023125"/>
    </source>
</evidence>
<dbReference type="InterPro" id="IPR050239">
    <property type="entry name" value="Sigma-70_RNA_pol_init_factors"/>
</dbReference>
<dbReference type="Pfam" id="PF00271">
    <property type="entry name" value="Helicase_C"/>
    <property type="match status" value="1"/>
</dbReference>
<evidence type="ECO:0000256" key="5">
    <source>
        <dbReference type="SAM" id="MobiDB-lite"/>
    </source>
</evidence>
<protein>
    <submittedName>
        <fullName evidence="8">RNA polymerase primary sigma factor</fullName>
    </submittedName>
</protein>
<feature type="domain" description="Helicase C-terminal" evidence="7">
    <location>
        <begin position="339"/>
        <end position="492"/>
    </location>
</feature>
<accession>A0A2H1JS46</accession>
<gene>
    <name evidence="8" type="ORF">BLIN101_02605</name>
</gene>
<dbReference type="InterPro" id="IPR007627">
    <property type="entry name" value="RNA_pol_sigma70_r2"/>
</dbReference>
<dbReference type="InterPro" id="IPR014284">
    <property type="entry name" value="RNA_pol_sigma-70_dom"/>
</dbReference>
<dbReference type="Gene3D" id="3.40.50.300">
    <property type="entry name" value="P-loop containing nucleotide triphosphate hydrolases"/>
    <property type="match status" value="2"/>
</dbReference>
<dbReference type="Pfam" id="PF04851">
    <property type="entry name" value="ResIII"/>
    <property type="match status" value="1"/>
</dbReference>
<dbReference type="CDD" id="cd17926">
    <property type="entry name" value="DEXHc_RE"/>
    <property type="match status" value="1"/>
</dbReference>
<name>A0A2H1JS46_BRELN</name>
<dbReference type="Pfam" id="PF04542">
    <property type="entry name" value="Sigma70_r2"/>
    <property type="match status" value="1"/>
</dbReference>
<dbReference type="RefSeq" id="WP_101596021.1">
    <property type="nucleotide sequence ID" value="NZ_FXZA01000018.1"/>
</dbReference>
<dbReference type="SUPFAM" id="SSF88659">
    <property type="entry name" value="Sigma3 and sigma4 domains of RNA polymerase sigma factors"/>
    <property type="match status" value="1"/>
</dbReference>
<dbReference type="PANTHER" id="PTHR30603:SF60">
    <property type="entry name" value="RNA POLYMERASE SIGMA FACTOR RPOD"/>
    <property type="match status" value="1"/>
</dbReference>
<dbReference type="SUPFAM" id="SSF88946">
    <property type="entry name" value="Sigma2 domain of RNA polymerase sigma factors"/>
    <property type="match status" value="1"/>
</dbReference>
<dbReference type="EMBL" id="FXZA01000018">
    <property type="protein sequence ID" value="SMX90164.1"/>
    <property type="molecule type" value="Genomic_DNA"/>
</dbReference>
<dbReference type="InterPro" id="IPR027417">
    <property type="entry name" value="P-loop_NTPase"/>
</dbReference>
<evidence type="ECO:0000259" key="7">
    <source>
        <dbReference type="PROSITE" id="PS51194"/>
    </source>
</evidence>
<dbReference type="PANTHER" id="PTHR30603">
    <property type="entry name" value="RNA POLYMERASE SIGMA FACTOR RPO"/>
    <property type="match status" value="1"/>
</dbReference>
<dbReference type="PROSITE" id="PS51192">
    <property type="entry name" value="HELICASE_ATP_BIND_1"/>
    <property type="match status" value="1"/>
</dbReference>
<feature type="domain" description="Helicase ATP-binding" evidence="6">
    <location>
        <begin position="79"/>
        <end position="229"/>
    </location>
</feature>
<dbReference type="Gene3D" id="1.10.601.10">
    <property type="entry name" value="RNA Polymerase Primary Sigma Factor"/>
    <property type="match status" value="2"/>
</dbReference>
<dbReference type="InterPro" id="IPR009042">
    <property type="entry name" value="RNA_pol_sigma70_r1_2"/>
</dbReference>
<dbReference type="InterPro" id="IPR001650">
    <property type="entry name" value="Helicase_C-like"/>
</dbReference>
<dbReference type="InterPro" id="IPR013324">
    <property type="entry name" value="RNA_pol_sigma_r3/r4-like"/>
</dbReference>
<evidence type="ECO:0000256" key="2">
    <source>
        <dbReference type="ARBA" id="ARBA00023082"/>
    </source>
</evidence>
<dbReference type="CDD" id="cd06171">
    <property type="entry name" value="Sigma70_r4"/>
    <property type="match status" value="1"/>
</dbReference>
<feature type="region of interest" description="Disordered" evidence="5">
    <location>
        <begin position="892"/>
        <end position="920"/>
    </location>
</feature>
<keyword evidence="1" id="KW-0805">Transcription regulation</keyword>
<dbReference type="GO" id="GO:0003677">
    <property type="term" value="F:DNA binding"/>
    <property type="evidence" value="ECO:0007669"/>
    <property type="project" value="UniProtKB-KW"/>
</dbReference>
<proteinExistence type="predicted"/>
<evidence type="ECO:0000313" key="8">
    <source>
        <dbReference type="EMBL" id="SMX90164.1"/>
    </source>
</evidence>
<feature type="region of interest" description="Disordered" evidence="5">
    <location>
        <begin position="496"/>
        <end position="548"/>
    </location>
</feature>
<keyword evidence="4" id="KW-0804">Transcription</keyword>